<evidence type="ECO:0000313" key="2">
    <source>
        <dbReference type="EMBL" id="KAJ3255547.1"/>
    </source>
</evidence>
<comment type="caution">
    <text evidence="2">The sequence shown here is derived from an EMBL/GenBank/DDBJ whole genome shotgun (WGS) entry which is preliminary data.</text>
</comment>
<evidence type="ECO:0000313" key="3">
    <source>
        <dbReference type="Proteomes" id="UP001210925"/>
    </source>
</evidence>
<dbReference type="InterPro" id="IPR011992">
    <property type="entry name" value="EF-hand-dom_pair"/>
</dbReference>
<organism evidence="2 3">
    <name type="scientific">Boothiomyces macroporosus</name>
    <dbReference type="NCBI Taxonomy" id="261099"/>
    <lineage>
        <taxon>Eukaryota</taxon>
        <taxon>Fungi</taxon>
        <taxon>Fungi incertae sedis</taxon>
        <taxon>Chytridiomycota</taxon>
        <taxon>Chytridiomycota incertae sedis</taxon>
        <taxon>Chytridiomycetes</taxon>
        <taxon>Rhizophydiales</taxon>
        <taxon>Terramycetaceae</taxon>
        <taxon>Boothiomyces</taxon>
    </lineage>
</organism>
<evidence type="ECO:0008006" key="4">
    <source>
        <dbReference type="Google" id="ProtNLM"/>
    </source>
</evidence>
<feature type="region of interest" description="Disordered" evidence="1">
    <location>
        <begin position="1"/>
        <end position="20"/>
    </location>
</feature>
<dbReference type="Proteomes" id="UP001210925">
    <property type="component" value="Unassembled WGS sequence"/>
</dbReference>
<proteinExistence type="predicted"/>
<reference evidence="2" key="1">
    <citation type="submission" date="2020-05" db="EMBL/GenBank/DDBJ databases">
        <title>Phylogenomic resolution of chytrid fungi.</title>
        <authorList>
            <person name="Stajich J.E."/>
            <person name="Amses K."/>
            <person name="Simmons R."/>
            <person name="Seto K."/>
            <person name="Myers J."/>
            <person name="Bonds A."/>
            <person name="Quandt C.A."/>
            <person name="Barry K."/>
            <person name="Liu P."/>
            <person name="Grigoriev I."/>
            <person name="Longcore J.E."/>
            <person name="James T.Y."/>
        </authorList>
    </citation>
    <scope>NUCLEOTIDE SEQUENCE</scope>
    <source>
        <strain evidence="2">PLAUS21</strain>
    </source>
</reference>
<dbReference type="InterPro" id="IPR052603">
    <property type="entry name" value="EFCB6"/>
</dbReference>
<dbReference type="Gene3D" id="1.10.238.10">
    <property type="entry name" value="EF-hand"/>
    <property type="match status" value="6"/>
</dbReference>
<dbReference type="PANTHER" id="PTHR20875:SF0">
    <property type="entry name" value="GH12158P"/>
    <property type="match status" value="1"/>
</dbReference>
<accession>A0AAD5Y6U9</accession>
<protein>
    <recommendedName>
        <fullName evidence="4">EF hand family protein</fullName>
    </recommendedName>
</protein>
<name>A0AAD5Y6U9_9FUNG</name>
<dbReference type="PANTHER" id="PTHR20875">
    <property type="entry name" value="EF-HAND CALCIUM-BINDING DOMAIN-CONTAINING PROTEIN 6-RELATED"/>
    <property type="match status" value="1"/>
</dbReference>
<dbReference type="EMBL" id="JADGKB010000064">
    <property type="protein sequence ID" value="KAJ3255547.1"/>
    <property type="molecule type" value="Genomic_DNA"/>
</dbReference>
<evidence type="ECO:0000256" key="1">
    <source>
        <dbReference type="SAM" id="MobiDB-lite"/>
    </source>
</evidence>
<dbReference type="AlphaFoldDB" id="A0AAD5Y6U9"/>
<gene>
    <name evidence="2" type="ORF">HK103_006183</name>
</gene>
<dbReference type="SUPFAM" id="SSF47473">
    <property type="entry name" value="EF-hand"/>
    <property type="match status" value="4"/>
</dbReference>
<keyword evidence="3" id="KW-1185">Reference proteome</keyword>
<sequence length="962" mass="112233">MNSAADGLPALPTSKLSKPSERVDNFERELLQVERKYSANIYAMRIRLIELFQDFDPLRSGLMSKTRFVRCISASLDRGYGHQLTPRELDIILQAYSSEDQRMIRWRDFVNNIDKVFGAGVPDNIDNYVRDLSDLTVLPFRRPLSPKSEVQLKEIIQKLIAYNKHHGADPKSWFCDFDKNSKGWVNYNQFRRGMPQNLISSAEEDLLLARYGDPQTGTVNYFKLHTDVTRKPPKVAATGSHLVAKNKPDDFTDEHIPIGTEEVFNTTHHSKSHLVSAIEDRIKQYVYRNRIRLIEFFRDYDRHNCGLVTQTQFATGIRLARLPIDTNEVDVLLKSYGTLDGRANYRKLCASIDTVFTINNLEQNPLQEVKPPSKDWLIQSCNRLEPHEEQQCNQIIARLQTIVKERRILIAPLFKDFDRFLGNLGRVSRSHFSRLLVMMGMNISDEDLHILFRKYEDHEEGRINYQEFIKRIDPETYRAYHVKNEELDTSNSDTGRIKSARKREIQVDDVIKMLQDHVVSKRIRISEFFRDFDKLRSYSIRKEEFVRGISKIGYDLNETEMDTLCNFYKDPKINGYCLWKRFADVIDEVFVASNLESNPSYVHNEQPTRSPFQSTGVKLSAREEEICAKVLENIRHQMKFRKANVKPFFRDCDKICSGIGHVTKSQFRQCLTFMECNVTEEEFEILCKKWMKIGAHSDLNTKEYNYINDVGQNICYFLFLQEIEKGLETQEKQLQSEPKLKRNPKVNNPVVFSHTDFEKLMMKIRMKAKTERIRVIDFMLDFDHLRHGKISRNEFRRAIKVVFGDATEGDLKLLEDHYSDGKGSVYYVKFSDDVESVFTKKGLEKDPTSQPEVFDIYSNGWETDTDANILAPEDEVVLKAVMKRLRDRALQRRVDALAYMEDYDFVKEGTITTSQFRSVLNQMNLGVSDKEFAVITQYFATNHSLTRLNYRRLANYGDMLSA</sequence>